<dbReference type="SUPFAM" id="SSF47413">
    <property type="entry name" value="lambda repressor-like DNA-binding domains"/>
    <property type="match status" value="1"/>
</dbReference>
<reference evidence="2 3" key="1">
    <citation type="submission" date="2019-01" db="EMBL/GenBank/DDBJ databases">
        <title>Draft Genome Sequences of Helcococcus ovis Strains Isolated from the Uterus and Vagina of Dairy Cows with Metritis.</title>
        <authorList>
            <person name="Cunha F."/>
            <person name="Jeon S.J."/>
            <person name="Kutzer P."/>
            <person name="Galvao K.N."/>
        </authorList>
    </citation>
    <scope>NUCLEOTIDE SEQUENCE [LARGE SCALE GENOMIC DNA]</scope>
    <source>
        <strain evidence="2 3">KG-37</strain>
    </source>
</reference>
<evidence type="ECO:0000313" key="2">
    <source>
        <dbReference type="EMBL" id="TFF64546.1"/>
    </source>
</evidence>
<proteinExistence type="predicted"/>
<sequence length="292" mass="35279">MMEEQNFRIYIKNLRMQNNLSITEAAKLAYMNRKTLSRLEDGNTKISIDNLIALSAVYKKDLIQKYNDYMHYVDDEIMEKMNIIENKLVDMEYNDLLDDLKIFEKFLNKNLYIIQYYNFIKGVYYLRSKEKNIDLAYKLFLEVLTTSNKNFNLDNYLNFKYSILEFRCLKEIAICFEIKKNKKKYQDIIYFCNKNVIPISNTYFSIKLNYIIIQLNKNKFLECINEIEDCICKMNKYSYRDYLPYFYYLKYQVYDKMNDKQNAAKSLDNAISACDLFNKLNLKKIIFKKHGI</sequence>
<dbReference type="GO" id="GO:0003677">
    <property type="term" value="F:DNA binding"/>
    <property type="evidence" value="ECO:0007669"/>
    <property type="project" value="InterPro"/>
</dbReference>
<dbReference type="GeneID" id="97031232"/>
<dbReference type="Pfam" id="PF01381">
    <property type="entry name" value="HTH_3"/>
    <property type="match status" value="1"/>
</dbReference>
<protein>
    <submittedName>
        <fullName evidence="2">XRE family transcriptional regulator</fullName>
    </submittedName>
</protein>
<dbReference type="PROSITE" id="PS50943">
    <property type="entry name" value="HTH_CROC1"/>
    <property type="match status" value="1"/>
</dbReference>
<dbReference type="InterPro" id="IPR001387">
    <property type="entry name" value="Cro/C1-type_HTH"/>
</dbReference>
<dbReference type="Proteomes" id="UP000297454">
    <property type="component" value="Unassembled WGS sequence"/>
</dbReference>
<dbReference type="InterPro" id="IPR011990">
    <property type="entry name" value="TPR-like_helical_dom_sf"/>
</dbReference>
<organism evidence="2 3">
    <name type="scientific">Helcococcus ovis</name>
    <dbReference type="NCBI Taxonomy" id="72026"/>
    <lineage>
        <taxon>Bacteria</taxon>
        <taxon>Bacillati</taxon>
        <taxon>Bacillota</taxon>
        <taxon>Tissierellia</taxon>
        <taxon>Tissierellales</taxon>
        <taxon>Peptoniphilaceae</taxon>
        <taxon>Helcococcus</taxon>
    </lineage>
</organism>
<evidence type="ECO:0000313" key="3">
    <source>
        <dbReference type="Proteomes" id="UP000297454"/>
    </source>
</evidence>
<feature type="domain" description="HTH cro/C1-type" evidence="1">
    <location>
        <begin position="11"/>
        <end position="65"/>
    </location>
</feature>
<dbReference type="InterPro" id="IPR010982">
    <property type="entry name" value="Lambda_DNA-bd_dom_sf"/>
</dbReference>
<evidence type="ECO:0000259" key="1">
    <source>
        <dbReference type="PROSITE" id="PS50943"/>
    </source>
</evidence>
<dbReference type="RefSeq" id="WP_134711871.1">
    <property type="nucleotide sequence ID" value="NZ_CP119081.1"/>
</dbReference>
<name>A0A4R9BZR1_9FIRM</name>
<dbReference type="SMART" id="SM00530">
    <property type="entry name" value="HTH_XRE"/>
    <property type="match status" value="1"/>
</dbReference>
<dbReference type="EMBL" id="SCFR01000034">
    <property type="protein sequence ID" value="TFF64546.1"/>
    <property type="molecule type" value="Genomic_DNA"/>
</dbReference>
<dbReference type="AlphaFoldDB" id="A0A4R9BZR1"/>
<comment type="caution">
    <text evidence="2">The sequence shown here is derived from an EMBL/GenBank/DDBJ whole genome shotgun (WGS) entry which is preliminary data.</text>
</comment>
<accession>A0A4R9BZR1</accession>
<dbReference type="OrthoDB" id="1705762at2"/>
<gene>
    <name evidence="2" type="ORF">EQF91_07565</name>
</gene>
<dbReference type="CDD" id="cd00093">
    <property type="entry name" value="HTH_XRE"/>
    <property type="match status" value="1"/>
</dbReference>
<dbReference type="Gene3D" id="1.25.40.10">
    <property type="entry name" value="Tetratricopeptide repeat domain"/>
    <property type="match status" value="1"/>
</dbReference>
<keyword evidence="3" id="KW-1185">Reference proteome</keyword>